<keyword evidence="6" id="KW-1185">Reference proteome</keyword>
<feature type="transmembrane region" description="Helical" evidence="1">
    <location>
        <begin position="130"/>
        <end position="149"/>
    </location>
</feature>
<evidence type="ECO:0000313" key="5">
    <source>
        <dbReference type="Proteomes" id="UP000827892"/>
    </source>
</evidence>
<feature type="transmembrane region" description="Helical" evidence="1">
    <location>
        <begin position="263"/>
        <end position="282"/>
    </location>
</feature>
<dbReference type="AlphaFoldDB" id="A0AAE9EQY3"/>
<reference evidence="4 6" key="1">
    <citation type="submission" date="2022-04" db="EMBL/GenBank/DDBJ databases">
        <title>Chromosome-level reference genomes for two strains of Caenorhabditis briggsae: an improved platform for comparative genomics.</title>
        <authorList>
            <person name="Stevens L."/>
            <person name="Andersen E."/>
        </authorList>
    </citation>
    <scope>NUCLEOTIDE SEQUENCE [LARGE SCALE GENOMIC DNA]</scope>
    <source>
        <strain evidence="4">VX34</strain>
        <tissue evidence="4">Whole-organism</tissue>
    </source>
</reference>
<dbReference type="Pfam" id="PF00487">
    <property type="entry name" value="FA_desaturase"/>
    <property type="match status" value="1"/>
</dbReference>
<dbReference type="InterPro" id="IPR012171">
    <property type="entry name" value="Fatty_acid_desaturase"/>
</dbReference>
<organism evidence="4 6">
    <name type="scientific">Caenorhabditis briggsae</name>
    <dbReference type="NCBI Taxonomy" id="6238"/>
    <lineage>
        <taxon>Eukaryota</taxon>
        <taxon>Metazoa</taxon>
        <taxon>Ecdysozoa</taxon>
        <taxon>Nematoda</taxon>
        <taxon>Chromadorea</taxon>
        <taxon>Rhabditida</taxon>
        <taxon>Rhabditina</taxon>
        <taxon>Rhabditomorpha</taxon>
        <taxon>Rhabditoidea</taxon>
        <taxon>Rhabditidae</taxon>
        <taxon>Peloderinae</taxon>
        <taxon>Caenorhabditis</taxon>
    </lineage>
</organism>
<evidence type="ECO:0000259" key="2">
    <source>
        <dbReference type="Pfam" id="PF00487"/>
    </source>
</evidence>
<evidence type="ECO:0000313" key="3">
    <source>
        <dbReference type="EMBL" id="ULT96257.1"/>
    </source>
</evidence>
<dbReference type="Proteomes" id="UP000827892">
    <property type="component" value="Chromosome IV"/>
</dbReference>
<proteinExistence type="predicted"/>
<protein>
    <recommendedName>
        <fullName evidence="2">Fatty acid desaturase domain-containing protein</fullName>
    </recommendedName>
</protein>
<dbReference type="InterPro" id="IPR005804">
    <property type="entry name" value="FA_desaturase_dom"/>
</dbReference>
<keyword evidence="1" id="KW-1133">Transmembrane helix</keyword>
<feature type="domain" description="Fatty acid desaturase" evidence="2">
    <location>
        <begin position="131"/>
        <end position="378"/>
    </location>
</feature>
<dbReference type="EMBL" id="CP092623">
    <property type="protein sequence ID" value="UMM29444.1"/>
    <property type="molecule type" value="Genomic_DNA"/>
</dbReference>
<keyword evidence="1" id="KW-0472">Membrane</keyword>
<dbReference type="Proteomes" id="UP000829354">
    <property type="component" value="Chromosome IV"/>
</dbReference>
<sequence>MQRAADTFVTTVPRGVRSIFSPDYFSFHFQSMVAHSSDGLSATAPVTGGDVLVDARVSIEEKPPRSLDSTQQSTEEERVQLPTVDAFRRAIPPHCFERDLTRSLRYLVQDFAALAFLYFALPVFEYFGLVGYLAWNVLMGVFGFALFVVGHDCLHGSFSDNQVLNDIIGHIAFSPLFSPYFPWQKSHKLHHAFTNHIDKDHGHVWIQDKDYEKMPTWKKLFNPMPFSGWLKWFPVYTLFGFCDGSHFWPYSSLFVRDSERVQCVISATCCVACAYVALAIAGSYSNWFWYYWVPLSFFGCMLVIVTYLQHADEVAEVYEADEWSFVRGQTQTIDRFYGFGLDETMHHITDGHVAHHFFNKIPHYHLIEATEGVKKVLEPLFETQYGYKYQVNYDFFVRFLWFNIKLDYLVHKTKGILQFRTTLEEKAKAK</sequence>
<evidence type="ECO:0000313" key="4">
    <source>
        <dbReference type="EMBL" id="UMM29444.1"/>
    </source>
</evidence>
<evidence type="ECO:0000313" key="6">
    <source>
        <dbReference type="Proteomes" id="UP000829354"/>
    </source>
</evidence>
<dbReference type="GO" id="GO:0016491">
    <property type="term" value="F:oxidoreductase activity"/>
    <property type="evidence" value="ECO:0007669"/>
    <property type="project" value="InterPro"/>
</dbReference>
<dbReference type="GO" id="GO:0006629">
    <property type="term" value="P:lipid metabolic process"/>
    <property type="evidence" value="ECO:0007669"/>
    <property type="project" value="InterPro"/>
</dbReference>
<keyword evidence="1" id="KW-0812">Transmembrane</keyword>
<dbReference type="EMBL" id="CP090894">
    <property type="protein sequence ID" value="ULT96257.1"/>
    <property type="molecule type" value="Genomic_DNA"/>
</dbReference>
<dbReference type="PANTHER" id="PTHR32100">
    <property type="entry name" value="OMEGA-6 FATTY ACID DESATURASE, CHLOROPLASTIC"/>
    <property type="match status" value="1"/>
</dbReference>
<evidence type="ECO:0000256" key="1">
    <source>
        <dbReference type="SAM" id="Phobius"/>
    </source>
</evidence>
<name>A0AAE9EQY3_CAEBR</name>
<reference evidence="3 5" key="2">
    <citation type="submission" date="2022-05" db="EMBL/GenBank/DDBJ databases">
        <title>Chromosome-level reference genomes for two strains of Caenorhabditis briggsae: an improved platform for comparative genomics.</title>
        <authorList>
            <person name="Stevens L."/>
            <person name="Andersen E.C."/>
        </authorList>
    </citation>
    <scope>NUCLEOTIDE SEQUENCE [LARGE SCALE GENOMIC DNA]</scope>
    <source>
        <strain evidence="3">QX1410_ONT</strain>
        <tissue evidence="3">Whole-organism</tissue>
    </source>
</reference>
<dbReference type="CDD" id="cd03507">
    <property type="entry name" value="Delta12-FADS-like"/>
    <property type="match status" value="1"/>
</dbReference>
<accession>A0AAE9EQY3</accession>
<gene>
    <name evidence="3" type="ORF">L3Y34_004697</name>
    <name evidence="4" type="ORF">L5515_011799</name>
</gene>
<feature type="transmembrane region" description="Helical" evidence="1">
    <location>
        <begin position="288"/>
        <end position="308"/>
    </location>
</feature>